<feature type="transmembrane region" description="Helical" evidence="1">
    <location>
        <begin position="92"/>
        <end position="113"/>
    </location>
</feature>
<reference evidence="2 3" key="1">
    <citation type="journal article" date="2009" name="Stand. Genomic Sci.">
        <title>Complete genome sequence of Beutenbergia cavernae type strain (HKI 0122).</title>
        <authorList>
            <person name="Land M."/>
            <person name="Pukall R."/>
            <person name="Abt B."/>
            <person name="Goker M."/>
            <person name="Rohde M."/>
            <person name="Glavina Del Rio T."/>
            <person name="Tice H."/>
            <person name="Copeland A."/>
            <person name="Cheng J.F."/>
            <person name="Lucas S."/>
            <person name="Chen F."/>
            <person name="Nolan M."/>
            <person name="Bruce D."/>
            <person name="Goodwin L."/>
            <person name="Pitluck S."/>
            <person name="Ivanova N."/>
            <person name="Mavromatis K."/>
            <person name="Ovchinnikova G."/>
            <person name="Pati A."/>
            <person name="Chen A."/>
            <person name="Palaniappan K."/>
            <person name="Hauser L."/>
            <person name="Chang Y.J."/>
            <person name="Jefferies C.C."/>
            <person name="Saunders E."/>
            <person name="Brettin T."/>
            <person name="Detter J.C."/>
            <person name="Han C."/>
            <person name="Chain P."/>
            <person name="Bristow J."/>
            <person name="Eisen J.A."/>
            <person name="Markowitz V."/>
            <person name="Hugenholtz P."/>
            <person name="Kyrpides N.C."/>
            <person name="Klenk H.P."/>
            <person name="Lapidus A."/>
        </authorList>
    </citation>
    <scope>NUCLEOTIDE SEQUENCE [LARGE SCALE GENOMIC DNA]</scope>
    <source>
        <strain evidence="3">ATCC BAA-8 / DSM 12333 / NBRC 16432</strain>
    </source>
</reference>
<dbReference type="KEGG" id="bcv:Bcav_3358"/>
<gene>
    <name evidence="2" type="ordered locus">Bcav_3358</name>
</gene>
<proteinExistence type="predicted"/>
<feature type="transmembrane region" description="Helical" evidence="1">
    <location>
        <begin position="16"/>
        <end position="34"/>
    </location>
</feature>
<accession>C5C1J0</accession>
<feature type="transmembrane region" description="Helical" evidence="1">
    <location>
        <begin position="202"/>
        <end position="219"/>
    </location>
</feature>
<evidence type="ECO:0000313" key="3">
    <source>
        <dbReference type="Proteomes" id="UP000007962"/>
    </source>
</evidence>
<feature type="transmembrane region" description="Helical" evidence="1">
    <location>
        <begin position="159"/>
        <end position="182"/>
    </location>
</feature>
<dbReference type="STRING" id="471853.Bcav_3358"/>
<feature type="transmembrane region" description="Helical" evidence="1">
    <location>
        <begin position="61"/>
        <end position="80"/>
    </location>
</feature>
<dbReference type="InterPro" id="IPR009339">
    <property type="entry name" value="DUF998"/>
</dbReference>
<keyword evidence="1" id="KW-1133">Transmembrane helix</keyword>
<evidence type="ECO:0008006" key="4">
    <source>
        <dbReference type="Google" id="ProtNLM"/>
    </source>
</evidence>
<keyword evidence="3" id="KW-1185">Reference proteome</keyword>
<evidence type="ECO:0000256" key="1">
    <source>
        <dbReference type="SAM" id="Phobius"/>
    </source>
</evidence>
<keyword evidence="1" id="KW-0812">Transmembrane</keyword>
<dbReference type="HOGENOM" id="CLU_1159330_0_0_11"/>
<protein>
    <recommendedName>
        <fullName evidence="4">DUF998 domain-containing protein</fullName>
    </recommendedName>
</protein>
<name>C5C1J0_BEUC1</name>
<organism evidence="2 3">
    <name type="scientific">Beutenbergia cavernae (strain ATCC BAA-8 / DSM 12333 / CCUG 43141 / JCM 11478 / NBRC 16432 / NCIMB 13614 / HKI 0122)</name>
    <dbReference type="NCBI Taxonomy" id="471853"/>
    <lineage>
        <taxon>Bacteria</taxon>
        <taxon>Bacillati</taxon>
        <taxon>Actinomycetota</taxon>
        <taxon>Actinomycetes</taxon>
        <taxon>Micrococcales</taxon>
        <taxon>Beutenbergiaceae</taxon>
        <taxon>Beutenbergia</taxon>
    </lineage>
</organism>
<sequence length="239" mass="24713">MRLVAVTSRDGSPRRAALLVVAALAAVFQANFLLDWVLRGGDGMQYIVSQLAAPGQPNATLLRATDVACAVLVLVLVVPVRRALRPGPWREVVTWGTVAFAVGAIGAALAASTCPLGTRCVGSGDLEVVIHDLASAVSEVGLFGGVLGAWFATRRDGPAWFHAAAQWVFVLGGVVSALMFAYFTWTATPGTSSTAAALSQRLHILTVSAWLVCLGVLAARADGPGGATALGARVEPEVR</sequence>
<dbReference type="AlphaFoldDB" id="C5C1J0"/>
<keyword evidence="1" id="KW-0472">Membrane</keyword>
<dbReference type="Proteomes" id="UP000007962">
    <property type="component" value="Chromosome"/>
</dbReference>
<dbReference type="EMBL" id="CP001618">
    <property type="protein sequence ID" value="ACQ81600.1"/>
    <property type="molecule type" value="Genomic_DNA"/>
</dbReference>
<evidence type="ECO:0000313" key="2">
    <source>
        <dbReference type="EMBL" id="ACQ81600.1"/>
    </source>
</evidence>
<feature type="transmembrane region" description="Helical" evidence="1">
    <location>
        <begin position="133"/>
        <end position="152"/>
    </location>
</feature>
<dbReference type="Pfam" id="PF06197">
    <property type="entry name" value="DUF998"/>
    <property type="match status" value="1"/>
</dbReference>